<protein>
    <recommendedName>
        <fullName evidence="1">UBC core domain-containing protein</fullName>
    </recommendedName>
</protein>
<dbReference type="PROSITE" id="PS50127">
    <property type="entry name" value="UBC_2"/>
    <property type="match status" value="1"/>
</dbReference>
<dbReference type="Proteomes" id="UP000794436">
    <property type="component" value="Unassembled WGS sequence"/>
</dbReference>
<dbReference type="OrthoDB" id="1158011at2759"/>
<sequence>MFRSDLAALRVRKDVNELNKAKYTCSHARTRVDFPDGVDNMLRLIFFISIAENAGTYANGDFTFFVEIPKTYPFHPPTVTCLTRTWHPNIDASTGRVMMAILGKEWRPVLSINAVLLGLQLIFLEPTIDYVLNPTAAEQLHQDPVQFRNQVQQILYGGRYYGFDFPEHSRQVEKQQQQMRLRLKRSHGQFDESPLYQESPLCEDDCSMVVEPQTVPIERSPFLWKRKRLN</sequence>
<evidence type="ECO:0000313" key="2">
    <source>
        <dbReference type="EMBL" id="TMW65691.1"/>
    </source>
</evidence>
<dbReference type="EMBL" id="SPLM01000037">
    <property type="protein sequence ID" value="TMW65691.1"/>
    <property type="molecule type" value="Genomic_DNA"/>
</dbReference>
<comment type="caution">
    <text evidence="2">The sequence shown here is derived from an EMBL/GenBank/DDBJ whole genome shotgun (WGS) entry which is preliminary data.</text>
</comment>
<gene>
    <name evidence="2" type="ORF">Poli38472_008333</name>
</gene>
<dbReference type="InterPro" id="IPR000608">
    <property type="entry name" value="UBC"/>
</dbReference>
<dbReference type="AlphaFoldDB" id="A0A8K1CL85"/>
<proteinExistence type="predicted"/>
<dbReference type="PANTHER" id="PTHR24068">
    <property type="entry name" value="UBIQUITIN-CONJUGATING ENZYME E2"/>
    <property type="match status" value="1"/>
</dbReference>
<dbReference type="SUPFAM" id="SSF54495">
    <property type="entry name" value="UBC-like"/>
    <property type="match status" value="1"/>
</dbReference>
<feature type="domain" description="UBC core" evidence="1">
    <location>
        <begin position="6"/>
        <end position="160"/>
    </location>
</feature>
<dbReference type="Gene3D" id="3.10.110.10">
    <property type="entry name" value="Ubiquitin Conjugating Enzyme"/>
    <property type="match status" value="1"/>
</dbReference>
<organism evidence="2 3">
    <name type="scientific">Pythium oligandrum</name>
    <name type="common">Mycoparasitic fungus</name>
    <dbReference type="NCBI Taxonomy" id="41045"/>
    <lineage>
        <taxon>Eukaryota</taxon>
        <taxon>Sar</taxon>
        <taxon>Stramenopiles</taxon>
        <taxon>Oomycota</taxon>
        <taxon>Peronosporomycetes</taxon>
        <taxon>Pythiales</taxon>
        <taxon>Pythiaceae</taxon>
        <taxon>Pythium</taxon>
    </lineage>
</organism>
<accession>A0A8K1CL85</accession>
<name>A0A8K1CL85_PYTOL</name>
<evidence type="ECO:0000259" key="1">
    <source>
        <dbReference type="PROSITE" id="PS50127"/>
    </source>
</evidence>
<dbReference type="Pfam" id="PF00179">
    <property type="entry name" value="UQ_con"/>
    <property type="match status" value="1"/>
</dbReference>
<keyword evidence="3" id="KW-1185">Reference proteome</keyword>
<evidence type="ECO:0000313" key="3">
    <source>
        <dbReference type="Proteomes" id="UP000794436"/>
    </source>
</evidence>
<dbReference type="SMART" id="SM00212">
    <property type="entry name" value="UBCc"/>
    <property type="match status" value="1"/>
</dbReference>
<dbReference type="CDD" id="cd23794">
    <property type="entry name" value="UBCc_UBE2F_UBE2M"/>
    <property type="match status" value="1"/>
</dbReference>
<reference evidence="2" key="1">
    <citation type="submission" date="2019-03" db="EMBL/GenBank/DDBJ databases">
        <title>Long read genome sequence of the mycoparasitic Pythium oligandrum ATCC 38472 isolated from sugarbeet rhizosphere.</title>
        <authorList>
            <person name="Gaulin E."/>
        </authorList>
    </citation>
    <scope>NUCLEOTIDE SEQUENCE</scope>
    <source>
        <strain evidence="2">ATCC 38472_TT</strain>
    </source>
</reference>
<dbReference type="InterPro" id="IPR016135">
    <property type="entry name" value="UBQ-conjugating_enzyme/RWD"/>
</dbReference>